<proteinExistence type="predicted"/>
<dbReference type="Proteomes" id="UP000182740">
    <property type="component" value="Unassembled WGS sequence"/>
</dbReference>
<sequence>MRVDSNAWCKDGNTTPYPCPWAPDCSAGNDGDIWADDTGELYECIYHDNRDQWLWYNSRGCLASDSATPCAVELQRAVSLAGARN</sequence>
<keyword evidence="2" id="KW-1185">Reference proteome</keyword>
<dbReference type="EMBL" id="FPJG01000006">
    <property type="protein sequence ID" value="SFW74915.1"/>
    <property type="molecule type" value="Genomic_DNA"/>
</dbReference>
<reference evidence="2" key="1">
    <citation type="submission" date="2016-11" db="EMBL/GenBank/DDBJ databases">
        <authorList>
            <person name="Varghese N."/>
            <person name="Submissions S."/>
        </authorList>
    </citation>
    <scope>NUCLEOTIDE SEQUENCE [LARGE SCALE GENOMIC DNA]</scope>
    <source>
        <strain evidence="2">DSM 44671</strain>
    </source>
</reference>
<evidence type="ECO:0000313" key="1">
    <source>
        <dbReference type="EMBL" id="SFW74915.1"/>
    </source>
</evidence>
<name>A0A1K1RRK7_9PSEU</name>
<dbReference type="AlphaFoldDB" id="A0A1K1RRK7"/>
<gene>
    <name evidence="1" type="ORF">SAMN04489730_3849</name>
</gene>
<evidence type="ECO:0000313" key="2">
    <source>
        <dbReference type="Proteomes" id="UP000182740"/>
    </source>
</evidence>
<organism evidence="1 2">
    <name type="scientific">Amycolatopsis australiensis</name>
    <dbReference type="NCBI Taxonomy" id="546364"/>
    <lineage>
        <taxon>Bacteria</taxon>
        <taxon>Bacillati</taxon>
        <taxon>Actinomycetota</taxon>
        <taxon>Actinomycetes</taxon>
        <taxon>Pseudonocardiales</taxon>
        <taxon>Pseudonocardiaceae</taxon>
        <taxon>Amycolatopsis</taxon>
    </lineage>
</organism>
<protein>
    <submittedName>
        <fullName evidence="1">Uncharacterized protein</fullName>
    </submittedName>
</protein>
<accession>A0A1K1RRK7</accession>